<dbReference type="PROSITE" id="PS50011">
    <property type="entry name" value="PROTEIN_KINASE_DOM"/>
    <property type="match status" value="1"/>
</dbReference>
<evidence type="ECO:0000313" key="5">
    <source>
        <dbReference type="Proteomes" id="UP000018320"/>
    </source>
</evidence>
<feature type="repeat" description="ANK" evidence="1">
    <location>
        <begin position="509"/>
        <end position="541"/>
    </location>
</feature>
<evidence type="ECO:0000256" key="2">
    <source>
        <dbReference type="SAM" id="MobiDB-lite"/>
    </source>
</evidence>
<dbReference type="Gene3D" id="1.10.510.10">
    <property type="entry name" value="Transferase(Phosphotransferase) domain 1"/>
    <property type="match status" value="1"/>
</dbReference>
<dbReference type="GO" id="GO:0005524">
    <property type="term" value="F:ATP binding"/>
    <property type="evidence" value="ECO:0007669"/>
    <property type="project" value="InterPro"/>
</dbReference>
<feature type="compositionally biased region" description="Acidic residues" evidence="2">
    <location>
        <begin position="378"/>
        <end position="397"/>
    </location>
</feature>
<evidence type="ECO:0000313" key="4">
    <source>
        <dbReference type="EMBL" id="ESU34815.1"/>
    </source>
</evidence>
<name>V6TDC0_GIAIN</name>
<sequence>VAMAVDCGLYPSALATAEGALGDASNSAASGFAGPMGAGGVPVFSPKKLHRRLGNMLSKDAHGAVYSLRGCPYLAVKEIRLDGLDQHSVDAIRRRLTALLGTLHPDVLKYHQVLMDDNTILVVTDRCCGDLRQFITDYRDIRESVPSKLMLSLLRQLAGALAHLHGLSRSAHSGLPSSVVLEPDNIMFAGDGRRVVLADFGFCEGISSGAAKAGDPAYMAPETLLCGDTTAASDVWSLGAVAYELATLRKPDFLGGREPAEVFVDGWRPDLSGVADNFIRGVLGKMLDLDPAERPTARGLVRLLRRLGISADEQEAQDTRLKEARAAFVEALNRANNETVALRKDPPDRAARMDIIREQCAIAAKLFREIQEIKTEMGETDETDEMEESDESDESEEPEKHLIEENDSTDLMKAVDRNDVEAVKALIPLQGGMKMKGCALVGDWKIYEGTALMRAAVYGYTEIVELLAEKEKGLKDSNGWTALMYTARTGHADCLKLLLEKESGMKSDKGWTALMAAASAGHSECAKLLLKNEVGMQDNDGETALMAAAGKGHRSCVELLLRREGGIQDNSKWTALMIAAERGEAGCVELLVEKESCAQSRDGWTALMWAAQNGHASCVRLLVEKEGGMQNNDGWPALTVAAQSGYVECARLLVREKNIRDNMDETALDMAKLWRRHEIVALLSE</sequence>
<dbReference type="VEuPathDB" id="GiardiaDB:DHA2_153985"/>
<dbReference type="InterPro" id="IPR011009">
    <property type="entry name" value="Kinase-like_dom_sf"/>
</dbReference>
<dbReference type="InterPro" id="IPR000719">
    <property type="entry name" value="Prot_kinase_dom"/>
</dbReference>
<dbReference type="AlphaFoldDB" id="V6TDC0"/>
<reference evidence="4 5" key="2">
    <citation type="journal article" date="2013" name="Genome Biol. Evol.">
        <title>Genome sequencing of Giardia lamblia genotypes A2 and B isolates (DH and GS) and comparative analysis with the genomes of genotypes A1 and E (WB and Pig).</title>
        <authorList>
            <person name="Adam R.D."/>
            <person name="Dahlstrom E.W."/>
            <person name="Martens C.A."/>
            <person name="Bruno D.P."/>
            <person name="Barbian K.D."/>
            <person name="Ricklefs S.M."/>
            <person name="Hernandez M.M."/>
            <person name="Narla N.P."/>
            <person name="Patel R.B."/>
            <person name="Porcella S.F."/>
            <person name="Nash T.E."/>
        </authorList>
    </citation>
    <scope>NUCLEOTIDE SEQUENCE [LARGE SCALE GENOMIC DNA]</scope>
    <source>
        <strain evidence="4 5">DH</strain>
    </source>
</reference>
<feature type="repeat" description="ANK" evidence="1">
    <location>
        <begin position="602"/>
        <end position="634"/>
    </location>
</feature>
<evidence type="ECO:0000256" key="1">
    <source>
        <dbReference type="PROSITE-ProRule" id="PRU00023"/>
    </source>
</evidence>
<dbReference type="SUPFAM" id="SSF48403">
    <property type="entry name" value="Ankyrin repeat"/>
    <property type="match status" value="1"/>
</dbReference>
<dbReference type="PROSITE" id="PS50297">
    <property type="entry name" value="ANK_REP_REGION"/>
    <property type="match status" value="1"/>
</dbReference>
<feature type="domain" description="Protein kinase" evidence="3">
    <location>
        <begin position="51"/>
        <end position="307"/>
    </location>
</feature>
<organism evidence="4 5">
    <name type="scientific">Giardia intestinalis</name>
    <name type="common">Giardia lamblia</name>
    <dbReference type="NCBI Taxonomy" id="5741"/>
    <lineage>
        <taxon>Eukaryota</taxon>
        <taxon>Metamonada</taxon>
        <taxon>Diplomonadida</taxon>
        <taxon>Hexamitidae</taxon>
        <taxon>Giardiinae</taxon>
        <taxon>Giardia</taxon>
    </lineage>
</organism>
<keyword evidence="1" id="KW-0040">ANK repeat</keyword>
<dbReference type="VEuPathDB" id="GiardiaDB:GL50581_1990"/>
<dbReference type="Gene3D" id="1.25.40.20">
    <property type="entry name" value="Ankyrin repeat-containing domain"/>
    <property type="match status" value="3"/>
</dbReference>
<comment type="caution">
    <text evidence="4">The sequence shown here is derived from an EMBL/GenBank/DDBJ whole genome shotgun (WGS) entry which is preliminary data.</text>
</comment>
<dbReference type="SMART" id="SM00248">
    <property type="entry name" value="ANK"/>
    <property type="match status" value="8"/>
</dbReference>
<dbReference type="PROSITE" id="PS50088">
    <property type="entry name" value="ANK_REPEAT"/>
    <property type="match status" value="3"/>
</dbReference>
<dbReference type="VEuPathDB" id="GiardiaDB:GL50581_1991"/>
<protein>
    <submittedName>
        <fullName evidence="4">Ankyrin repeat protein</fullName>
    </submittedName>
</protein>
<dbReference type="VEuPathDB" id="GiardiaDB:GL50803_0061578"/>
<feature type="region of interest" description="Disordered" evidence="2">
    <location>
        <begin position="374"/>
        <end position="410"/>
    </location>
</feature>
<dbReference type="VEuPathDB" id="GiardiaDB:QR46_4699"/>
<feature type="repeat" description="ANK" evidence="1">
    <location>
        <begin position="540"/>
        <end position="572"/>
    </location>
</feature>
<dbReference type="EMBL" id="AHGT01000140">
    <property type="protein sequence ID" value="ESU34815.1"/>
    <property type="molecule type" value="Genomic_DNA"/>
</dbReference>
<dbReference type="Pfam" id="PF12796">
    <property type="entry name" value="Ank_2"/>
    <property type="match status" value="4"/>
</dbReference>
<gene>
    <name evidence="4" type="ORF">DHA2_153985</name>
</gene>
<dbReference type="InterPro" id="IPR002110">
    <property type="entry name" value="Ankyrin_rpt"/>
</dbReference>
<dbReference type="PANTHER" id="PTHR24120">
    <property type="entry name" value="GH07239P"/>
    <property type="match status" value="1"/>
</dbReference>
<accession>V6TDC0</accession>
<dbReference type="FunFam" id="1.25.40.20:FF:000525">
    <property type="entry name" value="Kinase, NEK"/>
    <property type="match status" value="1"/>
</dbReference>
<dbReference type="Proteomes" id="UP000018320">
    <property type="component" value="Unassembled WGS sequence"/>
</dbReference>
<evidence type="ECO:0000259" key="3">
    <source>
        <dbReference type="PROSITE" id="PS50011"/>
    </source>
</evidence>
<dbReference type="CDD" id="cd00180">
    <property type="entry name" value="PKc"/>
    <property type="match status" value="1"/>
</dbReference>
<dbReference type="Pfam" id="PF00069">
    <property type="entry name" value="Pkinase"/>
    <property type="match status" value="1"/>
</dbReference>
<reference evidence="5" key="1">
    <citation type="submission" date="2012-02" db="EMBL/GenBank/DDBJ databases">
        <title>Genome sequencing of Giardia lamblia Genotypes A2 and B isolates (DH and GS) and comparative analysis with the genomes of Genotypes A1 and E (WB and Pig).</title>
        <authorList>
            <person name="Adam R."/>
            <person name="Dahlstrom E."/>
            <person name="Martens C."/>
            <person name="Bruno D."/>
            <person name="Barbian K."/>
            <person name="Porcella S.F."/>
            <person name="Nash T."/>
        </authorList>
    </citation>
    <scope>NUCLEOTIDE SEQUENCE</scope>
    <source>
        <strain evidence="5">DH</strain>
    </source>
</reference>
<dbReference type="PANTHER" id="PTHR24120:SF4">
    <property type="entry name" value="GH07239P"/>
    <property type="match status" value="1"/>
</dbReference>
<dbReference type="GO" id="GO:0004672">
    <property type="term" value="F:protein kinase activity"/>
    <property type="evidence" value="ECO:0007669"/>
    <property type="project" value="InterPro"/>
</dbReference>
<proteinExistence type="predicted"/>
<dbReference type="InterPro" id="IPR036770">
    <property type="entry name" value="Ankyrin_rpt-contain_sf"/>
</dbReference>
<dbReference type="SUPFAM" id="SSF56112">
    <property type="entry name" value="Protein kinase-like (PK-like)"/>
    <property type="match status" value="1"/>
</dbReference>
<feature type="non-terminal residue" evidence="4">
    <location>
        <position position="1"/>
    </location>
</feature>